<dbReference type="InterPro" id="IPR026992">
    <property type="entry name" value="DIOX_N"/>
</dbReference>
<dbReference type="InterPro" id="IPR044861">
    <property type="entry name" value="IPNS-like_FE2OG_OXY"/>
</dbReference>
<dbReference type="Pfam" id="PF03171">
    <property type="entry name" value="2OG-FeII_Oxy"/>
    <property type="match status" value="1"/>
</dbReference>
<evidence type="ECO:0000313" key="4">
    <source>
        <dbReference type="Proteomes" id="UP000189911"/>
    </source>
</evidence>
<dbReference type="OrthoDB" id="288590at2759"/>
<dbReference type="EMBL" id="LT598453">
    <property type="protein sequence ID" value="SCV05036.1"/>
    <property type="molecule type" value="Genomic_DNA"/>
</dbReference>
<keyword evidence="1" id="KW-0408">Iron</keyword>
<accession>A0A1G4KKL6</accession>
<dbReference type="GO" id="GO:0046872">
    <property type="term" value="F:metal ion binding"/>
    <property type="evidence" value="ECO:0007669"/>
    <property type="project" value="UniProtKB-KW"/>
</dbReference>
<proteinExistence type="inferred from homology"/>
<comment type="similarity">
    <text evidence="1">Belongs to the iron/ascorbate-dependent oxidoreductase family.</text>
</comment>
<organism evidence="3 4">
    <name type="scientific">Lachancea nothofagi CBS 11611</name>
    <dbReference type="NCBI Taxonomy" id="1266666"/>
    <lineage>
        <taxon>Eukaryota</taxon>
        <taxon>Fungi</taxon>
        <taxon>Dikarya</taxon>
        <taxon>Ascomycota</taxon>
        <taxon>Saccharomycotina</taxon>
        <taxon>Saccharomycetes</taxon>
        <taxon>Saccharomycetales</taxon>
        <taxon>Saccharomycetaceae</taxon>
        <taxon>Lachancea</taxon>
    </lineage>
</organism>
<dbReference type="InterPro" id="IPR005123">
    <property type="entry name" value="Oxoglu/Fe-dep_dioxygenase_dom"/>
</dbReference>
<dbReference type="GO" id="GO:0016491">
    <property type="term" value="F:oxidoreductase activity"/>
    <property type="evidence" value="ECO:0007669"/>
    <property type="project" value="UniProtKB-KW"/>
</dbReference>
<dbReference type="Gene3D" id="2.60.120.330">
    <property type="entry name" value="B-lactam Antibiotic, Isopenicillin N Synthase, Chain"/>
    <property type="match status" value="1"/>
</dbReference>
<dbReference type="PANTHER" id="PTHR47990">
    <property type="entry name" value="2-OXOGLUTARATE (2OG) AND FE(II)-DEPENDENT OXYGENASE SUPERFAMILY PROTEIN-RELATED"/>
    <property type="match status" value="1"/>
</dbReference>
<name>A0A1G4KKL6_9SACH</name>
<keyword evidence="1" id="KW-0560">Oxidoreductase</keyword>
<dbReference type="Pfam" id="PF14226">
    <property type="entry name" value="DIOX_N"/>
    <property type="match status" value="1"/>
</dbReference>
<evidence type="ECO:0000313" key="3">
    <source>
        <dbReference type="EMBL" id="SCV05036.1"/>
    </source>
</evidence>
<gene>
    <name evidence="3" type="ORF">LANO_0G17084G</name>
</gene>
<dbReference type="InterPro" id="IPR027443">
    <property type="entry name" value="IPNS-like_sf"/>
</dbReference>
<evidence type="ECO:0000256" key="1">
    <source>
        <dbReference type="RuleBase" id="RU003682"/>
    </source>
</evidence>
<keyword evidence="4" id="KW-1185">Reference proteome</keyword>
<dbReference type="InterPro" id="IPR050231">
    <property type="entry name" value="Iron_ascorbate_oxido_reductase"/>
</dbReference>
<sequence length="303" mass="34444">MSNPLTVVDISKPIASISESLLEAAQKQGFLFVDGHDFSQDEVDALFEISRQFFTETPVDIKSQYAIRSNNIGYTHFTNEQLDPNKARDYKEAFNFGNINFKTGAFNQSDAEFYGQESNEANENAVPPILESHREFISRTTQKLHTTAMRILKVMSKGLKVEDPEFFTTKHRSDQPSGCVFRMLRYPLVRDDQIDTQGYDATIRAGAHTDYGSLTLLFQRQDQQGLELQAGESSEEDWVGVPFVKSRYAGKAPPLVVNFGDLLSYWTNGVLKSTLHRVKFSPGETREHDRYSIVFFVHPENAY</sequence>
<evidence type="ECO:0000259" key="2">
    <source>
        <dbReference type="PROSITE" id="PS51471"/>
    </source>
</evidence>
<reference evidence="4" key="1">
    <citation type="submission" date="2016-03" db="EMBL/GenBank/DDBJ databases">
        <authorList>
            <person name="Devillers Hugo."/>
        </authorList>
    </citation>
    <scope>NUCLEOTIDE SEQUENCE [LARGE SCALE GENOMIC DNA]</scope>
</reference>
<feature type="domain" description="Fe2OG dioxygenase" evidence="2">
    <location>
        <begin position="175"/>
        <end position="299"/>
    </location>
</feature>
<protein>
    <submittedName>
        <fullName evidence="3">LANO_0G17084g1_1</fullName>
    </submittedName>
</protein>
<keyword evidence="1" id="KW-0479">Metal-binding</keyword>
<dbReference type="AlphaFoldDB" id="A0A1G4KKL6"/>
<dbReference type="PROSITE" id="PS51471">
    <property type="entry name" value="FE2OG_OXY"/>
    <property type="match status" value="1"/>
</dbReference>
<dbReference type="GO" id="GO:0044283">
    <property type="term" value="P:small molecule biosynthetic process"/>
    <property type="evidence" value="ECO:0007669"/>
    <property type="project" value="UniProtKB-ARBA"/>
</dbReference>
<dbReference type="SUPFAM" id="SSF51197">
    <property type="entry name" value="Clavaminate synthase-like"/>
    <property type="match status" value="1"/>
</dbReference>
<dbReference type="Proteomes" id="UP000189911">
    <property type="component" value="Chromosome G"/>
</dbReference>